<dbReference type="InterPro" id="IPR039426">
    <property type="entry name" value="TonB-dep_rcpt-like"/>
</dbReference>
<dbReference type="InterPro" id="IPR000531">
    <property type="entry name" value="Beta-barrel_TonB"/>
</dbReference>
<evidence type="ECO:0000256" key="6">
    <source>
        <dbReference type="ARBA" id="ARBA00023136"/>
    </source>
</evidence>
<dbReference type="GO" id="GO:0009279">
    <property type="term" value="C:cell outer membrane"/>
    <property type="evidence" value="ECO:0007669"/>
    <property type="project" value="UniProtKB-SubCell"/>
</dbReference>
<dbReference type="Gene3D" id="2.60.40.1120">
    <property type="entry name" value="Carboxypeptidase-like, regulatory domain"/>
    <property type="match status" value="1"/>
</dbReference>
<name>A0A521CVY8_9BACT</name>
<proteinExistence type="inferred from homology"/>
<evidence type="ECO:0000259" key="11">
    <source>
        <dbReference type="Pfam" id="PF07715"/>
    </source>
</evidence>
<evidence type="ECO:0000256" key="1">
    <source>
        <dbReference type="ARBA" id="ARBA00004571"/>
    </source>
</evidence>
<dbReference type="Pfam" id="PF13715">
    <property type="entry name" value="CarbopepD_reg_2"/>
    <property type="match status" value="1"/>
</dbReference>
<keyword evidence="13" id="KW-1185">Reference proteome</keyword>
<evidence type="ECO:0000256" key="4">
    <source>
        <dbReference type="ARBA" id="ARBA00022692"/>
    </source>
</evidence>
<dbReference type="SUPFAM" id="SSF56935">
    <property type="entry name" value="Porins"/>
    <property type="match status" value="1"/>
</dbReference>
<dbReference type="PROSITE" id="PS52016">
    <property type="entry name" value="TONB_DEPENDENT_REC_3"/>
    <property type="match status" value="1"/>
</dbReference>
<reference evidence="12 13" key="1">
    <citation type="submission" date="2017-05" db="EMBL/GenBank/DDBJ databases">
        <authorList>
            <person name="Varghese N."/>
            <person name="Submissions S."/>
        </authorList>
    </citation>
    <scope>NUCLEOTIDE SEQUENCE [LARGE SCALE GENOMIC DNA]</scope>
    <source>
        <strain evidence="12 13">DSM 21194</strain>
    </source>
</reference>
<gene>
    <name evidence="12" type="ORF">SAMN06265218_107118</name>
</gene>
<dbReference type="SUPFAM" id="SSF49464">
    <property type="entry name" value="Carboxypeptidase regulatory domain-like"/>
    <property type="match status" value="1"/>
</dbReference>
<dbReference type="InterPro" id="IPR036942">
    <property type="entry name" value="Beta-barrel_TonB_sf"/>
</dbReference>
<keyword evidence="2 8" id="KW-0813">Transport</keyword>
<evidence type="ECO:0000256" key="8">
    <source>
        <dbReference type="PROSITE-ProRule" id="PRU01360"/>
    </source>
</evidence>
<dbReference type="RefSeq" id="WP_142714367.1">
    <property type="nucleotide sequence ID" value="NZ_FXTH01000007.1"/>
</dbReference>
<evidence type="ECO:0000256" key="9">
    <source>
        <dbReference type="RuleBase" id="RU003357"/>
    </source>
</evidence>
<dbReference type="AlphaFoldDB" id="A0A521CVY8"/>
<keyword evidence="4 8" id="KW-0812">Transmembrane</keyword>
<dbReference type="Gene3D" id="2.170.130.10">
    <property type="entry name" value="TonB-dependent receptor, plug domain"/>
    <property type="match status" value="1"/>
</dbReference>
<evidence type="ECO:0000256" key="2">
    <source>
        <dbReference type="ARBA" id="ARBA00022448"/>
    </source>
</evidence>
<dbReference type="NCBIfam" id="TIGR04056">
    <property type="entry name" value="OMP_RagA_SusC"/>
    <property type="match status" value="1"/>
</dbReference>
<evidence type="ECO:0000313" key="12">
    <source>
        <dbReference type="EMBL" id="SMO62901.1"/>
    </source>
</evidence>
<evidence type="ECO:0000259" key="10">
    <source>
        <dbReference type="Pfam" id="PF00593"/>
    </source>
</evidence>
<dbReference type="OrthoDB" id="9768177at2"/>
<dbReference type="InterPro" id="IPR008969">
    <property type="entry name" value="CarboxyPept-like_regulatory"/>
</dbReference>
<evidence type="ECO:0000256" key="7">
    <source>
        <dbReference type="ARBA" id="ARBA00023237"/>
    </source>
</evidence>
<evidence type="ECO:0000256" key="5">
    <source>
        <dbReference type="ARBA" id="ARBA00023077"/>
    </source>
</evidence>
<dbReference type="InterPro" id="IPR023997">
    <property type="entry name" value="TonB-dep_OMP_SusC/RagA_CS"/>
</dbReference>
<organism evidence="12 13">
    <name type="scientific">Fodinibius sediminis</name>
    <dbReference type="NCBI Taxonomy" id="1214077"/>
    <lineage>
        <taxon>Bacteria</taxon>
        <taxon>Pseudomonadati</taxon>
        <taxon>Balneolota</taxon>
        <taxon>Balneolia</taxon>
        <taxon>Balneolales</taxon>
        <taxon>Balneolaceae</taxon>
        <taxon>Fodinibius</taxon>
    </lineage>
</organism>
<evidence type="ECO:0000313" key="13">
    <source>
        <dbReference type="Proteomes" id="UP000317593"/>
    </source>
</evidence>
<feature type="domain" description="TonB-dependent receptor-like beta-barrel" evidence="10">
    <location>
        <begin position="374"/>
        <end position="970"/>
    </location>
</feature>
<dbReference type="InterPro" id="IPR012910">
    <property type="entry name" value="Plug_dom"/>
</dbReference>
<accession>A0A521CVY8</accession>
<dbReference type="Pfam" id="PF00593">
    <property type="entry name" value="TonB_dep_Rec_b-barrel"/>
    <property type="match status" value="1"/>
</dbReference>
<keyword evidence="6 8" id="KW-0472">Membrane</keyword>
<dbReference type="NCBIfam" id="TIGR04057">
    <property type="entry name" value="SusC_RagA_signa"/>
    <property type="match status" value="1"/>
</dbReference>
<dbReference type="InterPro" id="IPR037066">
    <property type="entry name" value="Plug_dom_sf"/>
</dbReference>
<dbReference type="InterPro" id="IPR023996">
    <property type="entry name" value="TonB-dep_OMP_SusC/RagA"/>
</dbReference>
<dbReference type="Gene3D" id="2.40.170.20">
    <property type="entry name" value="TonB-dependent receptor, beta-barrel domain"/>
    <property type="match status" value="1"/>
</dbReference>
<keyword evidence="5 9" id="KW-0798">TonB box</keyword>
<keyword evidence="3 8" id="KW-1134">Transmembrane beta strand</keyword>
<comment type="subcellular location">
    <subcellularLocation>
        <location evidence="1 8">Cell outer membrane</location>
        <topology evidence="1 8">Multi-pass membrane protein</topology>
    </subcellularLocation>
</comment>
<dbReference type="EMBL" id="FXTH01000007">
    <property type="protein sequence ID" value="SMO62901.1"/>
    <property type="molecule type" value="Genomic_DNA"/>
</dbReference>
<keyword evidence="7 8" id="KW-0998">Cell outer membrane</keyword>
<sequence>MDGKMIRVIAAINRLFSYLSLNKTVLFKNRGTTLGAAGMTLLFLMMATTTVFAQFNVSGTVVDDSDGQPLSGVNIIVKGTTIGTSTSADGTYSLEIPSGQDTLMVSFIGYIQQEIPVNGRNTIDVSLAADVAQLEDVVVVGYGTQEQQQITGSVSSVKSEDFVSGNINNASELVQGKVPGLTISNAGGGDPNSSPTIRMRGVTTFSANQEPLVVVDGIIGASLDNIDPNDIESIDVLKDASASAIYGTRGAAGVIVVTTKSGMAGGGQGVSVNYNGYYTVETIENKLEVLSASEFRRLSDETGIGINDLESSTDWYDRVTQLGSNNVHSLALSGGTEHSNYRISGNFRDRQGIQKGTGFEQINGRINLTQRALDDNLELNFNLGVTSRESDFSFGEVFRYAQTMNPTAPVTDEGFENTGGYTEIGAFDILNPVAIMNTSFNEGKRSVINGSLKASYDFDHLIPGISASVFYSMEDRSELNNQFFSKTNKWQGQATQSSLGAGLANRYSSNNTSELFETTVEYVADIDQLRLESIAGYSYNDFESENTFAGGGDFVTDAVEAYNLAFAQDFSQGEGTVNSFKSTHKIIGFFGRLNLSWDNSYFLNGSIRREGSSRFGVDNKWGTFFALGAGIDLVGVANLTMFDQFKLRGSYGVTGQDAPFNGISKLRFGPQGNFFVDGSFVQSFGPVSNPNPNLKWEENREWNVGVDLEALDSRLAASFEYYRKNTEDLLFEVQVPVPPNLYPTTWKNVGELENEGFDASLEYAVIQSNDLNWTTNLTFSTFNTVLKQFISEDEIFVSNAGSPGQNSTPLVRVKEGEPIGQIWGKKFAGISEEGQWLFYDAEGNKVLNDETTLEDERVLGNGLPDFSLGWTNSLTYRNFDLSFFFRGDFGHDMVNTFRLFYETPSSISTWNVLQSAFDYTELTSPPQFSSLHVEDASYVKLQNATIGYSVPVSETAYVKKLRLYVSGNNLFTITDYKGINPEPRYIDNVGGGGPLAPGIERRDAWITTRSVTAGVQLNF</sequence>
<comment type="similarity">
    <text evidence="8 9">Belongs to the TonB-dependent receptor family.</text>
</comment>
<evidence type="ECO:0000256" key="3">
    <source>
        <dbReference type="ARBA" id="ARBA00022452"/>
    </source>
</evidence>
<feature type="domain" description="TonB-dependent receptor plug" evidence="11">
    <location>
        <begin position="147"/>
        <end position="254"/>
    </location>
</feature>
<protein>
    <submittedName>
        <fullName evidence="12">Iron complex outermembrane recepter protein</fullName>
    </submittedName>
</protein>
<dbReference type="Proteomes" id="UP000317593">
    <property type="component" value="Unassembled WGS sequence"/>
</dbReference>
<dbReference type="Pfam" id="PF07715">
    <property type="entry name" value="Plug"/>
    <property type="match status" value="1"/>
</dbReference>